<dbReference type="AlphaFoldDB" id="F2JL58"/>
<reference evidence="9 10" key="1">
    <citation type="journal article" date="2011" name="J. Bacteriol.">
        <title>Complete genome sequence of the cellulose-degrading bacterium Cellulosilyticum lentocellum.</title>
        <authorList>
            <consortium name="US DOE Joint Genome Institute"/>
            <person name="Miller D.A."/>
            <person name="Suen G."/>
            <person name="Bruce D."/>
            <person name="Copeland A."/>
            <person name="Cheng J.F."/>
            <person name="Detter C."/>
            <person name="Goodwin L.A."/>
            <person name="Han C.S."/>
            <person name="Hauser L.J."/>
            <person name="Land M.L."/>
            <person name="Lapidus A."/>
            <person name="Lucas S."/>
            <person name="Meincke L."/>
            <person name="Pitluck S."/>
            <person name="Tapia R."/>
            <person name="Teshima H."/>
            <person name="Woyke T."/>
            <person name="Fox B.G."/>
            <person name="Angert E.R."/>
            <person name="Currie C.R."/>
        </authorList>
    </citation>
    <scope>NUCLEOTIDE SEQUENCE [LARGE SCALE GENOMIC DNA]</scope>
    <source>
        <strain evidence="10">ATCC 49066 / DSM 5427 / NCIMB 11756 / RHM5</strain>
    </source>
</reference>
<dbReference type="RefSeq" id="WP_013658975.1">
    <property type="nucleotide sequence ID" value="NC_015275.1"/>
</dbReference>
<keyword evidence="5" id="KW-0521">NADP</keyword>
<dbReference type="InterPro" id="IPR016163">
    <property type="entry name" value="Ald_DH_C"/>
</dbReference>
<sequence length="436" mass="48769">MILINGDIIPSHMQNKILEDLPSRLSQTLATSMLNPYWVIEACDQLSKKLANGEYNHFISRLPIDQTLVKEELHTVIHMLKRESLLCKLHTELGSKPFEPEIILPPFEERAIIKHTYPLGVLFHIAAGNADGLPACSIVEGLLAGNINILKLPQADKDLSITLLAELIAIDPRLKEYIYVFDTPSTDLEAMKCMAQLSDGVVVWGGDLAVAAIRKMVNPGTKLIEWGHKLGFAYIVPNAIRDSALTALALHIFRTKQLLCSSCQTIYIDTENIDEIYSFCEMFLPFMEQAAIKYPINDMGAIAQSSLQVYNAELESLFSTNRTYKGKGASLIAKSDHTLELSFMFGSCLVKPLPRHQLLEVLRQSKPYLQTAGLLCLAKDYPILSNLLLRAGLVRVKELGKMSDITCMDAHDGDYPLRRYTRITECDAIEYDTLNI</sequence>
<comment type="function">
    <text evidence="1">LuxC is the fatty acid reductase enzyme responsible for synthesis of the aldehyde substrate for the luminescent reaction catalyzed by luciferase.</text>
</comment>
<dbReference type="HOGENOM" id="CLU_661747_0_0_9"/>
<evidence type="ECO:0000256" key="4">
    <source>
        <dbReference type="ARBA" id="ARBA00013020"/>
    </source>
</evidence>
<dbReference type="eggNOG" id="COG1012">
    <property type="taxonomic scope" value="Bacteria"/>
</dbReference>
<keyword evidence="6" id="KW-0560">Oxidoreductase</keyword>
<evidence type="ECO:0000256" key="7">
    <source>
        <dbReference type="ARBA" id="ARBA00023223"/>
    </source>
</evidence>
<dbReference type="STRING" id="642492.Clole_4025"/>
<dbReference type="GO" id="GO:0050062">
    <property type="term" value="F:long-chain-fatty-acyl-CoA reductase activity"/>
    <property type="evidence" value="ECO:0007669"/>
    <property type="project" value="UniProtKB-EC"/>
</dbReference>
<dbReference type="UniPathway" id="UPA00569"/>
<protein>
    <recommendedName>
        <fullName evidence="4">long-chain-fatty-acyl-CoA reductase</fullName>
        <ecNumber evidence="4">1.2.1.50</ecNumber>
    </recommendedName>
</protein>
<keyword evidence="10" id="KW-1185">Reference proteome</keyword>
<evidence type="ECO:0000256" key="8">
    <source>
        <dbReference type="ARBA" id="ARBA00049412"/>
    </source>
</evidence>
<dbReference type="InterPro" id="IPR016162">
    <property type="entry name" value="Ald_DH_N"/>
</dbReference>
<accession>F2JL58</accession>
<dbReference type="GO" id="GO:0003995">
    <property type="term" value="F:acyl-CoA dehydrogenase activity"/>
    <property type="evidence" value="ECO:0007669"/>
    <property type="project" value="InterPro"/>
</dbReference>
<dbReference type="Gene3D" id="3.40.605.10">
    <property type="entry name" value="Aldehyde Dehydrogenase, Chain A, domain 1"/>
    <property type="match status" value="1"/>
</dbReference>
<dbReference type="SUPFAM" id="SSF53720">
    <property type="entry name" value="ALDH-like"/>
    <property type="match status" value="1"/>
</dbReference>
<evidence type="ECO:0000256" key="2">
    <source>
        <dbReference type="ARBA" id="ARBA00004908"/>
    </source>
</evidence>
<comment type="similarity">
    <text evidence="3">Belongs to the LuxC family.</text>
</comment>
<dbReference type="Pfam" id="PF05893">
    <property type="entry name" value="LuxC"/>
    <property type="match status" value="1"/>
</dbReference>
<evidence type="ECO:0000256" key="1">
    <source>
        <dbReference type="ARBA" id="ARBA00003277"/>
    </source>
</evidence>
<dbReference type="Gene3D" id="3.40.309.10">
    <property type="entry name" value="Aldehyde Dehydrogenase, Chain A, domain 2"/>
    <property type="match status" value="1"/>
</dbReference>
<keyword evidence="7" id="KW-0455">Luminescence</keyword>
<dbReference type="InterPro" id="IPR016161">
    <property type="entry name" value="Ald_DH/histidinol_DH"/>
</dbReference>
<evidence type="ECO:0000313" key="10">
    <source>
        <dbReference type="Proteomes" id="UP000008467"/>
    </source>
</evidence>
<evidence type="ECO:0000256" key="6">
    <source>
        <dbReference type="ARBA" id="ARBA00023002"/>
    </source>
</evidence>
<proteinExistence type="inferred from homology"/>
<dbReference type="KEGG" id="cle:Clole_4025"/>
<name>F2JL58_CELLD</name>
<dbReference type="EC" id="1.2.1.50" evidence="4"/>
<gene>
    <name evidence="9" type="ordered locus">Clole_4025</name>
</gene>
<organism evidence="9 10">
    <name type="scientific">Cellulosilyticum lentocellum (strain ATCC 49066 / DSM 5427 / NCIMB 11756 / RHM5)</name>
    <name type="common">Clostridium lentocellum</name>
    <dbReference type="NCBI Taxonomy" id="642492"/>
    <lineage>
        <taxon>Bacteria</taxon>
        <taxon>Bacillati</taxon>
        <taxon>Bacillota</taxon>
        <taxon>Clostridia</taxon>
        <taxon>Lachnospirales</taxon>
        <taxon>Cellulosilyticaceae</taxon>
        <taxon>Cellulosilyticum</taxon>
    </lineage>
</organism>
<evidence type="ECO:0000256" key="3">
    <source>
        <dbReference type="ARBA" id="ARBA00010915"/>
    </source>
</evidence>
<evidence type="ECO:0000313" key="9">
    <source>
        <dbReference type="EMBL" id="ADZ85703.1"/>
    </source>
</evidence>
<evidence type="ECO:0000256" key="5">
    <source>
        <dbReference type="ARBA" id="ARBA00022857"/>
    </source>
</evidence>
<dbReference type="InterPro" id="IPR008670">
    <property type="entry name" value="CoA_reduct_LuxC"/>
</dbReference>
<comment type="pathway">
    <text evidence="2">Lipid metabolism; fatty acid reduction for biolumincescence.</text>
</comment>
<dbReference type="Proteomes" id="UP000008467">
    <property type="component" value="Chromosome"/>
</dbReference>
<comment type="catalytic activity">
    <reaction evidence="8">
        <text>a long-chain fatty aldehyde + NADP(+) + CoA = a long-chain fatty acyl-CoA + NADPH + H(+)</text>
        <dbReference type="Rhea" id="RHEA:15437"/>
        <dbReference type="ChEBI" id="CHEBI:15378"/>
        <dbReference type="ChEBI" id="CHEBI:17176"/>
        <dbReference type="ChEBI" id="CHEBI:57287"/>
        <dbReference type="ChEBI" id="CHEBI:57783"/>
        <dbReference type="ChEBI" id="CHEBI:58349"/>
        <dbReference type="ChEBI" id="CHEBI:83139"/>
        <dbReference type="EC" id="1.2.1.50"/>
    </reaction>
</comment>
<dbReference type="EMBL" id="CP002582">
    <property type="protein sequence ID" value="ADZ85703.1"/>
    <property type="molecule type" value="Genomic_DNA"/>
</dbReference>
<dbReference type="GO" id="GO:0008218">
    <property type="term" value="P:bioluminescence"/>
    <property type="evidence" value="ECO:0007669"/>
    <property type="project" value="UniProtKB-KW"/>
</dbReference>